<dbReference type="GO" id="GO:0003677">
    <property type="term" value="F:DNA binding"/>
    <property type="evidence" value="ECO:0007669"/>
    <property type="project" value="UniProtKB-KW"/>
</dbReference>
<dbReference type="RefSeq" id="WP_058449230.1">
    <property type="nucleotide sequence ID" value="NZ_CAAAJF010000010.1"/>
</dbReference>
<dbReference type="CDD" id="cd04862">
    <property type="entry name" value="PaeLigD_Pol_like"/>
    <property type="match status" value="1"/>
</dbReference>
<reference evidence="23 25" key="2">
    <citation type="submission" date="2016-05" db="EMBL/GenBank/DDBJ databases">
        <authorList>
            <person name="Prochazka B."/>
            <person name="Indra A."/>
            <person name="Hasenberger P."/>
            <person name="Blaschitz M."/>
            <person name="Wagner L."/>
            <person name="Wewalka G."/>
            <person name="Sorschag S."/>
            <person name="Schmid D."/>
            <person name="Ruppitsch W."/>
        </authorList>
    </citation>
    <scope>NUCLEOTIDE SEQUENCE [LARGE SCALE GENOMIC DNA]</scope>
    <source>
        <strain evidence="23 25">974010_12</strain>
    </source>
</reference>
<dbReference type="GO" id="GO:0003887">
    <property type="term" value="F:DNA-directed DNA polymerase activity"/>
    <property type="evidence" value="ECO:0007669"/>
    <property type="project" value="UniProtKB-KW"/>
</dbReference>
<dbReference type="CDD" id="cd07906">
    <property type="entry name" value="Adenylation_DNA_ligase_LigD_LigC"/>
    <property type="match status" value="1"/>
</dbReference>
<evidence type="ECO:0000256" key="14">
    <source>
        <dbReference type="ARBA" id="ARBA00023125"/>
    </source>
</evidence>
<dbReference type="Proteomes" id="UP000054715">
    <property type="component" value="Unassembled WGS sequence"/>
</dbReference>
<proteinExistence type="predicted"/>
<evidence type="ECO:0000256" key="12">
    <source>
        <dbReference type="ARBA" id="ARBA00022840"/>
    </source>
</evidence>
<dbReference type="Gene3D" id="3.90.920.10">
    <property type="entry name" value="DNA primase, PRIM domain"/>
    <property type="match status" value="1"/>
</dbReference>
<keyword evidence="17" id="KW-0464">Manganese</keyword>
<accession>A0A0W0UGI4</accession>
<comment type="cofactor">
    <cofactor evidence="1">
        <name>Mn(2+)</name>
        <dbReference type="ChEBI" id="CHEBI:29035"/>
    </cofactor>
</comment>
<dbReference type="Pfam" id="PF13298">
    <property type="entry name" value="LigD_N"/>
    <property type="match status" value="1"/>
</dbReference>
<dbReference type="PATRIC" id="fig|455.5.peg.1273"/>
<dbReference type="Pfam" id="PF04679">
    <property type="entry name" value="DNA_ligase_A_C"/>
    <property type="match status" value="1"/>
</dbReference>
<dbReference type="NCBIfam" id="TIGR02778">
    <property type="entry name" value="ligD_pol"/>
    <property type="match status" value="1"/>
</dbReference>
<evidence type="ECO:0000256" key="11">
    <source>
        <dbReference type="ARBA" id="ARBA00022839"/>
    </source>
</evidence>
<dbReference type="NCBIfam" id="TIGR02776">
    <property type="entry name" value="NHEJ_ligase_prk"/>
    <property type="match status" value="1"/>
</dbReference>
<keyword evidence="18" id="KW-0511">Multifunctional enzyme</keyword>
<evidence type="ECO:0000256" key="8">
    <source>
        <dbReference type="ARBA" id="ARBA00022741"/>
    </source>
</evidence>
<evidence type="ECO:0000256" key="3">
    <source>
        <dbReference type="ARBA" id="ARBA00022598"/>
    </source>
</evidence>
<evidence type="ECO:0000256" key="5">
    <source>
        <dbReference type="ARBA" id="ARBA00022695"/>
    </source>
</evidence>
<feature type="domain" description="ATP-dependent DNA ligase family profile" evidence="21">
    <location>
        <begin position="316"/>
        <end position="407"/>
    </location>
</feature>
<dbReference type="Gene3D" id="2.40.50.140">
    <property type="entry name" value="Nucleic acid-binding proteins"/>
    <property type="match status" value="1"/>
</dbReference>
<dbReference type="GO" id="GO:0005524">
    <property type="term" value="F:ATP binding"/>
    <property type="evidence" value="ECO:0007669"/>
    <property type="project" value="UniProtKB-KW"/>
</dbReference>
<dbReference type="GO" id="GO:0004527">
    <property type="term" value="F:exonuclease activity"/>
    <property type="evidence" value="ECO:0007669"/>
    <property type="project" value="UniProtKB-KW"/>
</dbReference>
<organism evidence="22 24">
    <name type="scientific">Legionella jamestowniensis</name>
    <dbReference type="NCBI Taxonomy" id="455"/>
    <lineage>
        <taxon>Bacteria</taxon>
        <taxon>Pseudomonadati</taxon>
        <taxon>Pseudomonadota</taxon>
        <taxon>Gammaproteobacteria</taxon>
        <taxon>Legionellales</taxon>
        <taxon>Legionellaceae</taxon>
        <taxon>Legionella</taxon>
    </lineage>
</organism>
<evidence type="ECO:0000256" key="16">
    <source>
        <dbReference type="ARBA" id="ARBA00023204"/>
    </source>
</evidence>
<gene>
    <name evidence="23" type="ORF">A8135_06275</name>
    <name evidence="22" type="ORF">Ljam_1205</name>
</gene>
<evidence type="ECO:0000313" key="25">
    <source>
        <dbReference type="Proteomes" id="UP000093336"/>
    </source>
</evidence>
<reference evidence="22 24" key="1">
    <citation type="submission" date="2015-11" db="EMBL/GenBank/DDBJ databases">
        <title>Genomic analysis of 38 Legionella species identifies large and diverse effector repertoires.</title>
        <authorList>
            <person name="Burstein D."/>
            <person name="Amaro F."/>
            <person name="Zusman T."/>
            <person name="Lifshitz Z."/>
            <person name="Cohen O."/>
            <person name="Gilbert J.A."/>
            <person name="Pupko T."/>
            <person name="Shuman H.A."/>
            <person name="Segal G."/>
        </authorList>
    </citation>
    <scope>NUCLEOTIDE SEQUENCE [LARGE SCALE GENOMIC DNA]</scope>
    <source>
        <strain evidence="22 24">JA-26-G1-E2</strain>
    </source>
</reference>
<dbReference type="PANTHER" id="PTHR42705">
    <property type="entry name" value="BIFUNCTIONAL NON-HOMOLOGOUS END JOINING PROTEIN LIGD"/>
    <property type="match status" value="1"/>
</dbReference>
<dbReference type="GO" id="GO:0046872">
    <property type="term" value="F:metal ion binding"/>
    <property type="evidence" value="ECO:0007669"/>
    <property type="project" value="UniProtKB-KW"/>
</dbReference>
<dbReference type="InterPro" id="IPR014144">
    <property type="entry name" value="LigD_PE_domain"/>
</dbReference>
<dbReference type="EMBL" id="LNYG01000013">
    <property type="protein sequence ID" value="KTD07010.1"/>
    <property type="molecule type" value="Genomic_DNA"/>
</dbReference>
<dbReference type="Pfam" id="PF01068">
    <property type="entry name" value="DNA_ligase_A_M"/>
    <property type="match status" value="1"/>
</dbReference>
<dbReference type="SUPFAM" id="SSF56091">
    <property type="entry name" value="DNA ligase/mRNA capping enzyme, catalytic domain"/>
    <property type="match status" value="1"/>
</dbReference>
<protein>
    <recommendedName>
        <fullName evidence="2">DNA ligase (ATP)</fullName>
        <ecNumber evidence="2">6.5.1.1</ecNumber>
    </recommendedName>
    <alternativeName>
        <fullName evidence="19">NHEJ DNA polymerase</fullName>
    </alternativeName>
</protein>
<dbReference type="CDD" id="cd07971">
    <property type="entry name" value="OBF_DNA_ligase_LigD"/>
    <property type="match status" value="1"/>
</dbReference>
<evidence type="ECO:0000256" key="9">
    <source>
        <dbReference type="ARBA" id="ARBA00022763"/>
    </source>
</evidence>
<sequence>MGLDVYHRKRDFKKTPEPKGTVHQDDSHRFVIQKHAASRLHYDFRIELEGVLKSWAVPKGPCLDPTVKRLAMHVEDHPIEYGTFEGIIPKGEYGGGTVMLWDEGEWEPLDEDPRKAYEKGHLRFELHAKKLQGRWDLIRFKNEDKSWFLIKYKDEFAKPLDAYDITLAKPDSVTTGQSLDEIAENYDNIWSSKEGLKASRKKKTKDAIDKLLPADLKTSPFPERVSPQLTSLVDKPPKGSQWMHEIKIDGYRIIAFKDGTSIRLMSRNHIDWTKKFKNVVQALQQLPINKAVFDGEVTLLDEKNQSNFQHLQNAMKGDKDYPFYYYIFDLLYYEKFNLKGLPLFQRKEILKKILTGAPSTLRYSDHIIGNGEEVFNKSCELGLEGIISKNVESTYLEKRSKSWLKIKCSQRQEFIIGGYLPPQRSRQYFRSLFLGVFNEEGELVYSGNVGTGFTQSSLQEVYQELQKVLSDENPFNSTPPEAKKATWVKPTLVAEVEFSQWTSEGKLRHPSFKGLRKDKEAFTVKREEELFMKKIENKASPSKKERTISNPGKILYKEDKITKQHLFDYYDEVSDYILPYLIKRPLTLVRCPESYKNCFFQKHYYKSTPKALCAVPIKNKSDDETEKYIYLNDKEGLLSLVQIGALELHPWGSRIENLECPDMLTIDLDPGTGVPWKDIVKAAFEVRQHLEAFKLTSFVKTTGGKGLHVVVPIRPEYDWDMVKNFCRVFVEFLEQLNPKAYVTNMAKEKRKGKIFVDYLRNQRGATAISAYSTRARLHAPVATPVHWDELTHDVRDTFYTLFTLPLRLKKLKEDPWKDFWKIKQSLRLDEL</sequence>
<dbReference type="PANTHER" id="PTHR42705:SF2">
    <property type="entry name" value="BIFUNCTIONAL NON-HOMOLOGOUS END JOINING PROTEIN LIGD"/>
    <property type="match status" value="1"/>
</dbReference>
<evidence type="ECO:0000313" key="22">
    <source>
        <dbReference type="EMBL" id="KTD07010.1"/>
    </source>
</evidence>
<keyword evidence="16" id="KW-0234">DNA repair</keyword>
<dbReference type="AlphaFoldDB" id="A0A0W0UGI4"/>
<evidence type="ECO:0000256" key="19">
    <source>
        <dbReference type="ARBA" id="ARBA00029943"/>
    </source>
</evidence>
<name>A0A0W0UGI4_9GAMM</name>
<evidence type="ECO:0000256" key="18">
    <source>
        <dbReference type="ARBA" id="ARBA00023268"/>
    </source>
</evidence>
<evidence type="ECO:0000256" key="7">
    <source>
        <dbReference type="ARBA" id="ARBA00022723"/>
    </source>
</evidence>
<dbReference type="GO" id="GO:0006310">
    <property type="term" value="P:DNA recombination"/>
    <property type="evidence" value="ECO:0007669"/>
    <property type="project" value="UniProtKB-KW"/>
</dbReference>
<dbReference type="InterPro" id="IPR014145">
    <property type="entry name" value="LigD_pol_dom"/>
</dbReference>
<dbReference type="EMBL" id="LYOZ01000053">
    <property type="protein sequence ID" value="OCH96759.1"/>
    <property type="molecule type" value="Genomic_DNA"/>
</dbReference>
<keyword evidence="14" id="KW-0238">DNA-binding</keyword>
<evidence type="ECO:0000256" key="10">
    <source>
        <dbReference type="ARBA" id="ARBA00022801"/>
    </source>
</evidence>
<dbReference type="InterPro" id="IPR014143">
    <property type="entry name" value="NHEJ_ligase_prk"/>
</dbReference>
<evidence type="ECO:0000256" key="1">
    <source>
        <dbReference type="ARBA" id="ARBA00001936"/>
    </source>
</evidence>
<dbReference type="InterPro" id="IPR033651">
    <property type="entry name" value="PaeLigD_Pol-like"/>
</dbReference>
<keyword evidence="9" id="KW-0227">DNA damage</keyword>
<evidence type="ECO:0000256" key="20">
    <source>
        <dbReference type="ARBA" id="ARBA00034003"/>
    </source>
</evidence>
<dbReference type="NCBIfam" id="NF004628">
    <property type="entry name" value="PRK05972.1"/>
    <property type="match status" value="1"/>
</dbReference>
<dbReference type="InterPro" id="IPR012309">
    <property type="entry name" value="DNA_ligase_ATP-dep_C"/>
</dbReference>
<dbReference type="InterPro" id="IPR014146">
    <property type="entry name" value="LigD_ligase_dom"/>
</dbReference>
<dbReference type="NCBIfam" id="TIGR02777">
    <property type="entry name" value="LigD_PE_dom"/>
    <property type="match status" value="1"/>
</dbReference>
<keyword evidence="13" id="KW-0239">DNA-directed DNA polymerase</keyword>
<keyword evidence="15" id="KW-0233">DNA recombination</keyword>
<dbReference type="NCBIfam" id="TIGR02779">
    <property type="entry name" value="NHEJ_ligase_lig"/>
    <property type="match status" value="1"/>
</dbReference>
<dbReference type="InterPro" id="IPR012310">
    <property type="entry name" value="DNA_ligase_ATP-dep_cent"/>
</dbReference>
<comment type="caution">
    <text evidence="22">The sequence shown here is derived from an EMBL/GenBank/DDBJ whole genome shotgun (WGS) entry which is preliminary data.</text>
</comment>
<evidence type="ECO:0000313" key="24">
    <source>
        <dbReference type="Proteomes" id="UP000054715"/>
    </source>
</evidence>
<keyword evidence="5" id="KW-0548">Nucleotidyltransferase</keyword>
<dbReference type="OrthoDB" id="9802472at2"/>
<dbReference type="InterPro" id="IPR012340">
    <property type="entry name" value="NA-bd_OB-fold"/>
</dbReference>
<evidence type="ECO:0000256" key="15">
    <source>
        <dbReference type="ARBA" id="ARBA00023172"/>
    </source>
</evidence>
<keyword evidence="3 22" id="KW-0436">Ligase</keyword>
<keyword evidence="7" id="KW-0479">Metal-binding</keyword>
<dbReference type="PROSITE" id="PS50160">
    <property type="entry name" value="DNA_LIGASE_A3"/>
    <property type="match status" value="1"/>
</dbReference>
<keyword evidence="8" id="KW-0547">Nucleotide-binding</keyword>
<keyword evidence="25" id="KW-1185">Reference proteome</keyword>
<keyword evidence="11" id="KW-0269">Exonuclease</keyword>
<keyword evidence="10" id="KW-0378">Hydrolase</keyword>
<evidence type="ECO:0000256" key="4">
    <source>
        <dbReference type="ARBA" id="ARBA00022679"/>
    </source>
</evidence>
<dbReference type="EC" id="6.5.1.1" evidence="2"/>
<dbReference type="SUPFAM" id="SSF50249">
    <property type="entry name" value="Nucleic acid-binding proteins"/>
    <property type="match status" value="1"/>
</dbReference>
<keyword evidence="4" id="KW-0808">Transferase</keyword>
<dbReference type="InterPro" id="IPR052171">
    <property type="entry name" value="NHEJ_LigD"/>
</dbReference>
<dbReference type="Proteomes" id="UP000093336">
    <property type="component" value="Unassembled WGS sequence"/>
</dbReference>
<evidence type="ECO:0000256" key="2">
    <source>
        <dbReference type="ARBA" id="ARBA00012727"/>
    </source>
</evidence>
<dbReference type="Gene3D" id="3.30.470.30">
    <property type="entry name" value="DNA ligase/mRNA capping enzyme"/>
    <property type="match status" value="1"/>
</dbReference>
<dbReference type="GO" id="GO:0003910">
    <property type="term" value="F:DNA ligase (ATP) activity"/>
    <property type="evidence" value="ECO:0007669"/>
    <property type="project" value="UniProtKB-EC"/>
</dbReference>
<evidence type="ECO:0000256" key="17">
    <source>
        <dbReference type="ARBA" id="ARBA00023211"/>
    </source>
</evidence>
<comment type="catalytic activity">
    <reaction evidence="20">
        <text>ATP + (deoxyribonucleotide)n-3'-hydroxyl + 5'-phospho-(deoxyribonucleotide)m = (deoxyribonucleotide)n+m + AMP + diphosphate.</text>
        <dbReference type="EC" id="6.5.1.1"/>
    </reaction>
</comment>
<keyword evidence="12" id="KW-0067">ATP-binding</keyword>
<evidence type="ECO:0000256" key="13">
    <source>
        <dbReference type="ARBA" id="ARBA00022932"/>
    </source>
</evidence>
<dbReference type="STRING" id="455.Ljam_1205"/>
<dbReference type="GO" id="GO:0006281">
    <property type="term" value="P:DNA repair"/>
    <property type="evidence" value="ECO:0007669"/>
    <property type="project" value="UniProtKB-KW"/>
</dbReference>
<dbReference type="Gene3D" id="3.30.1490.70">
    <property type="match status" value="1"/>
</dbReference>
<dbReference type="Pfam" id="PF21686">
    <property type="entry name" value="LigD_Prim-Pol"/>
    <property type="match status" value="1"/>
</dbReference>
<evidence type="ECO:0000313" key="23">
    <source>
        <dbReference type="EMBL" id="OCH96759.1"/>
    </source>
</evidence>
<keyword evidence="6" id="KW-0540">Nuclease</keyword>
<evidence type="ECO:0000259" key="21">
    <source>
        <dbReference type="PROSITE" id="PS50160"/>
    </source>
</evidence>
<evidence type="ECO:0000256" key="6">
    <source>
        <dbReference type="ARBA" id="ARBA00022722"/>
    </source>
</evidence>